<reference evidence="2" key="1">
    <citation type="journal article" date="2019" name="MBio">
        <title>Virus Genomes from Deep Sea Sediments Expand the Ocean Megavirome and Support Independent Origins of Viral Gigantism.</title>
        <authorList>
            <person name="Backstrom D."/>
            <person name="Yutin N."/>
            <person name="Jorgensen S.L."/>
            <person name="Dharamshi J."/>
            <person name="Homa F."/>
            <person name="Zaremba-Niedwiedzka K."/>
            <person name="Spang A."/>
            <person name="Wolf Y.I."/>
            <person name="Koonin E.V."/>
            <person name="Ettema T.J."/>
        </authorList>
    </citation>
    <scope>NUCLEOTIDE SEQUENCE</scope>
</reference>
<dbReference type="PROSITE" id="PS51471">
    <property type="entry name" value="FE2OG_OXY"/>
    <property type="match status" value="1"/>
</dbReference>
<evidence type="ECO:0000313" key="2">
    <source>
        <dbReference type="EMBL" id="QBK91727.1"/>
    </source>
</evidence>
<dbReference type="PANTHER" id="PTHR31212:SF4">
    <property type="entry name" value="ALPHA-KETOGLUTARATE-DEPENDENT DIOXYGENASE ALKB HOMOLOG 3"/>
    <property type="match status" value="1"/>
</dbReference>
<sequence length="243" mass="27706">MDIETPIRSLIHFYPGKTSLSFGELEESGNGRRFRLHLNKDGTSWVDGFMMDPLPTVADFGALWALKPPTRGLIKIMGKEREVPRYQQTYGKGYWFSGMEHPPLPTPPILQRYLDSINTTAMYSDQTFNEALLNWYSDGTQYIGQHADSLTNMNLGPNGESVIFSMTFQEGSNRRIFRMKPKAKFGKTAEERKRLGKERVDIEMPNGLVLVMGGLCQETHTHQVPKTKKEGGRRINLTLRSFQ</sequence>
<name>A0A481Z7J0_9VIRU</name>
<keyword evidence="2" id="KW-0560">Oxidoreductase</keyword>
<dbReference type="Gene3D" id="2.60.120.590">
    <property type="entry name" value="Alpha-ketoglutarate-dependent dioxygenase AlkB-like"/>
    <property type="match status" value="1"/>
</dbReference>
<evidence type="ECO:0000259" key="1">
    <source>
        <dbReference type="PROSITE" id="PS51471"/>
    </source>
</evidence>
<dbReference type="GO" id="GO:0006307">
    <property type="term" value="P:DNA alkylation repair"/>
    <property type="evidence" value="ECO:0007669"/>
    <property type="project" value="InterPro"/>
</dbReference>
<feature type="domain" description="Fe2OG dioxygenase" evidence="1">
    <location>
        <begin position="127"/>
        <end position="243"/>
    </location>
</feature>
<dbReference type="SUPFAM" id="SSF51197">
    <property type="entry name" value="Clavaminate synthase-like"/>
    <property type="match status" value="1"/>
</dbReference>
<organism evidence="2">
    <name type="scientific">Pithovirus LCPAC304</name>
    <dbReference type="NCBI Taxonomy" id="2506594"/>
    <lineage>
        <taxon>Viruses</taxon>
        <taxon>Pithoviruses</taxon>
    </lineage>
</organism>
<dbReference type="PANTHER" id="PTHR31212">
    <property type="entry name" value="ALPHA-KETOGLUTARATE-DEPENDENT DIOXYGENASE ALKB HOMOLOG 3"/>
    <property type="match status" value="1"/>
</dbReference>
<accession>A0A481Z7J0</accession>
<gene>
    <name evidence="2" type="ORF">LCPAC304_00530</name>
</gene>
<protein>
    <submittedName>
        <fullName evidence="2">Alkylated DNA repair dioxygenase</fullName>
    </submittedName>
</protein>
<dbReference type="InterPro" id="IPR027450">
    <property type="entry name" value="AlkB-like"/>
</dbReference>
<keyword evidence="2" id="KW-0223">Dioxygenase</keyword>
<proteinExistence type="predicted"/>
<dbReference type="InterPro" id="IPR037151">
    <property type="entry name" value="AlkB-like_sf"/>
</dbReference>
<dbReference type="GO" id="GO:0051213">
    <property type="term" value="F:dioxygenase activity"/>
    <property type="evidence" value="ECO:0007669"/>
    <property type="project" value="UniProtKB-KW"/>
</dbReference>
<dbReference type="Pfam" id="PF13532">
    <property type="entry name" value="2OG-FeII_Oxy_2"/>
    <property type="match status" value="1"/>
</dbReference>
<dbReference type="InterPro" id="IPR005123">
    <property type="entry name" value="Oxoglu/Fe-dep_dioxygenase_dom"/>
</dbReference>
<dbReference type="EMBL" id="MK500565">
    <property type="protein sequence ID" value="QBK91727.1"/>
    <property type="molecule type" value="Genomic_DNA"/>
</dbReference>
<dbReference type="InterPro" id="IPR032854">
    <property type="entry name" value="ALKBH3"/>
</dbReference>